<evidence type="ECO:0000313" key="3">
    <source>
        <dbReference type="Proteomes" id="UP000001449"/>
    </source>
</evidence>
<dbReference type="PaxDb" id="35128-Thaps3604"/>
<evidence type="ECO:0000313" key="2">
    <source>
        <dbReference type="EMBL" id="EED94335.1"/>
    </source>
</evidence>
<proteinExistence type="predicted"/>
<dbReference type="Proteomes" id="UP000001449">
    <property type="component" value="Chromosome 3"/>
</dbReference>
<dbReference type="InParanoid" id="B8BY91"/>
<name>B8BY91_THAPS</name>
<feature type="compositionally biased region" description="Polar residues" evidence="1">
    <location>
        <begin position="38"/>
        <end position="57"/>
    </location>
</feature>
<feature type="compositionally biased region" description="Polar residues" evidence="1">
    <location>
        <begin position="1"/>
        <end position="18"/>
    </location>
</feature>
<feature type="compositionally biased region" description="Low complexity" evidence="1">
    <location>
        <begin position="89"/>
        <end position="104"/>
    </location>
</feature>
<feature type="region of interest" description="Disordered" evidence="1">
    <location>
        <begin position="89"/>
        <end position="113"/>
    </location>
</feature>
<dbReference type="eggNOG" id="ENOG502TAZY">
    <property type="taxonomic scope" value="Eukaryota"/>
</dbReference>
<dbReference type="HOGENOM" id="CLU_1021137_0_0_1"/>
<sequence>MEMTKNASSEANTRSESQALLHPSPFSPDHERHVLEQAFSSSEASQDTRQSNSTPNVIPTAIPITGDTLHESRVPVMAVATPLPYASAMGTQQTTTSTQEKSATPNKKESNVDDIIVEPVPSQNSTSHLPTAPTLSNYLSNNPITQQLTTSVQLRHAQIRGKIASDEEKDGIARAQRERDAIQYHTNEAVRAANETAARKVGRYDEGLTVDEGIYTNVSAERVGEGKTGDDEDVLLYGTVGADGKRGYEVSEYDTSKYNTEEYDVTEYKSVYD</sequence>
<protein>
    <submittedName>
        <fullName evidence="2">Uncharacterized protein</fullName>
    </submittedName>
</protein>
<organism evidence="2 3">
    <name type="scientific">Thalassiosira pseudonana</name>
    <name type="common">Marine diatom</name>
    <name type="synonym">Cyclotella nana</name>
    <dbReference type="NCBI Taxonomy" id="35128"/>
    <lineage>
        <taxon>Eukaryota</taxon>
        <taxon>Sar</taxon>
        <taxon>Stramenopiles</taxon>
        <taxon>Ochrophyta</taxon>
        <taxon>Bacillariophyta</taxon>
        <taxon>Coscinodiscophyceae</taxon>
        <taxon>Thalassiosirophycidae</taxon>
        <taxon>Thalassiosirales</taxon>
        <taxon>Thalassiosiraceae</taxon>
        <taxon>Thalassiosira</taxon>
    </lineage>
</organism>
<gene>
    <name evidence="2" type="ORF">THAPSDRAFT_3604</name>
</gene>
<dbReference type="KEGG" id="tps:THAPSDRAFT_3604"/>
<dbReference type="AlphaFoldDB" id="B8BY91"/>
<reference evidence="2 3" key="1">
    <citation type="journal article" date="2004" name="Science">
        <title>The genome of the diatom Thalassiosira pseudonana: ecology, evolution, and metabolism.</title>
        <authorList>
            <person name="Armbrust E.V."/>
            <person name="Berges J.A."/>
            <person name="Bowler C."/>
            <person name="Green B.R."/>
            <person name="Martinez D."/>
            <person name="Putnam N.H."/>
            <person name="Zhou S."/>
            <person name="Allen A.E."/>
            <person name="Apt K.E."/>
            <person name="Bechner M."/>
            <person name="Brzezinski M.A."/>
            <person name="Chaal B.K."/>
            <person name="Chiovitti A."/>
            <person name="Davis A.K."/>
            <person name="Demarest M.S."/>
            <person name="Detter J.C."/>
            <person name="Glavina T."/>
            <person name="Goodstein D."/>
            <person name="Hadi M.Z."/>
            <person name="Hellsten U."/>
            <person name="Hildebrand M."/>
            <person name="Jenkins B.D."/>
            <person name="Jurka J."/>
            <person name="Kapitonov V.V."/>
            <person name="Kroger N."/>
            <person name="Lau W.W."/>
            <person name="Lane T.W."/>
            <person name="Larimer F.W."/>
            <person name="Lippmeier J.C."/>
            <person name="Lucas S."/>
            <person name="Medina M."/>
            <person name="Montsant A."/>
            <person name="Obornik M."/>
            <person name="Parker M.S."/>
            <person name="Palenik B."/>
            <person name="Pazour G.J."/>
            <person name="Richardson P.M."/>
            <person name="Rynearson T.A."/>
            <person name="Saito M.A."/>
            <person name="Schwartz D.C."/>
            <person name="Thamatrakoln K."/>
            <person name="Valentin K."/>
            <person name="Vardi A."/>
            <person name="Wilkerson F.P."/>
            <person name="Rokhsar D.S."/>
        </authorList>
    </citation>
    <scope>NUCLEOTIDE SEQUENCE [LARGE SCALE GENOMIC DNA]</scope>
    <source>
        <strain evidence="2 3">CCMP1335</strain>
    </source>
</reference>
<dbReference type="RefSeq" id="XP_002288899.1">
    <property type="nucleotide sequence ID" value="XM_002288863.1"/>
</dbReference>
<accession>B8BY91</accession>
<evidence type="ECO:0000256" key="1">
    <source>
        <dbReference type="SAM" id="MobiDB-lite"/>
    </source>
</evidence>
<dbReference type="GeneID" id="7441923"/>
<keyword evidence="3" id="KW-1185">Reference proteome</keyword>
<dbReference type="EMBL" id="CM000640">
    <property type="protein sequence ID" value="EED94335.1"/>
    <property type="molecule type" value="Genomic_DNA"/>
</dbReference>
<reference evidence="2 3" key="2">
    <citation type="journal article" date="2008" name="Nature">
        <title>The Phaeodactylum genome reveals the evolutionary history of diatom genomes.</title>
        <authorList>
            <person name="Bowler C."/>
            <person name="Allen A.E."/>
            <person name="Badger J.H."/>
            <person name="Grimwood J."/>
            <person name="Jabbari K."/>
            <person name="Kuo A."/>
            <person name="Maheswari U."/>
            <person name="Martens C."/>
            <person name="Maumus F."/>
            <person name="Otillar R.P."/>
            <person name="Rayko E."/>
            <person name="Salamov A."/>
            <person name="Vandepoele K."/>
            <person name="Beszteri B."/>
            <person name="Gruber A."/>
            <person name="Heijde M."/>
            <person name="Katinka M."/>
            <person name="Mock T."/>
            <person name="Valentin K."/>
            <person name="Verret F."/>
            <person name="Berges J.A."/>
            <person name="Brownlee C."/>
            <person name="Cadoret J.P."/>
            <person name="Chiovitti A."/>
            <person name="Choi C.J."/>
            <person name="Coesel S."/>
            <person name="De Martino A."/>
            <person name="Detter J.C."/>
            <person name="Durkin C."/>
            <person name="Falciatore A."/>
            <person name="Fournet J."/>
            <person name="Haruta M."/>
            <person name="Huysman M.J."/>
            <person name="Jenkins B.D."/>
            <person name="Jiroutova K."/>
            <person name="Jorgensen R.E."/>
            <person name="Joubert Y."/>
            <person name="Kaplan A."/>
            <person name="Kroger N."/>
            <person name="Kroth P.G."/>
            <person name="La Roche J."/>
            <person name="Lindquist E."/>
            <person name="Lommer M."/>
            <person name="Martin-Jezequel V."/>
            <person name="Lopez P.J."/>
            <person name="Lucas S."/>
            <person name="Mangogna M."/>
            <person name="McGinnis K."/>
            <person name="Medlin L.K."/>
            <person name="Montsant A."/>
            <person name="Oudot-Le Secq M.P."/>
            <person name="Napoli C."/>
            <person name="Obornik M."/>
            <person name="Parker M.S."/>
            <person name="Petit J.L."/>
            <person name="Porcel B.M."/>
            <person name="Poulsen N."/>
            <person name="Robison M."/>
            <person name="Rychlewski L."/>
            <person name="Rynearson T.A."/>
            <person name="Schmutz J."/>
            <person name="Shapiro H."/>
            <person name="Siaut M."/>
            <person name="Stanley M."/>
            <person name="Sussman M.R."/>
            <person name="Taylor A.R."/>
            <person name="Vardi A."/>
            <person name="von Dassow P."/>
            <person name="Vyverman W."/>
            <person name="Willis A."/>
            <person name="Wyrwicz L.S."/>
            <person name="Rokhsar D.S."/>
            <person name="Weissenbach J."/>
            <person name="Armbrust E.V."/>
            <person name="Green B.R."/>
            <person name="Van de Peer Y."/>
            <person name="Grigoriev I.V."/>
        </authorList>
    </citation>
    <scope>NUCLEOTIDE SEQUENCE [LARGE SCALE GENOMIC DNA]</scope>
    <source>
        <strain evidence="2 3">CCMP1335</strain>
    </source>
</reference>
<feature type="region of interest" description="Disordered" evidence="1">
    <location>
        <begin position="1"/>
        <end position="62"/>
    </location>
</feature>